<keyword evidence="1" id="KW-0812">Transmembrane</keyword>
<sequence length="86" mass="9682">MTKLPRTGFDFVVTVVFIVAVVFAAISLVNYIVAAVLFFTHELLPRLTLFDIANISGLLAGGFAVSYVILALIQEWRIRRERRRGQ</sequence>
<accession>A0AAE8Y7M7</accession>
<organism evidence="2 3">
    <name type="scientific">Microbacterium phage Pumpernickel</name>
    <dbReference type="NCBI Taxonomy" id="2885983"/>
    <lineage>
        <taxon>Viruses</taxon>
        <taxon>Duplodnaviria</taxon>
        <taxon>Heunggongvirae</taxon>
        <taxon>Uroviricota</taxon>
        <taxon>Caudoviricetes</taxon>
        <taxon>Pumpernickelvirus</taxon>
        <taxon>Pumpernickelvirus pumpernickel</taxon>
    </lineage>
</organism>
<gene>
    <name evidence="2" type="primary">188</name>
    <name evidence="2" type="ORF">SEA_PUMPERNICKEL_188</name>
</gene>
<keyword evidence="1" id="KW-1133">Transmembrane helix</keyword>
<dbReference type="Proteomes" id="UP000827768">
    <property type="component" value="Segment"/>
</dbReference>
<evidence type="ECO:0000256" key="1">
    <source>
        <dbReference type="SAM" id="Phobius"/>
    </source>
</evidence>
<name>A0AAE8Y7M7_9CAUD</name>
<dbReference type="GeneID" id="80019829"/>
<feature type="transmembrane region" description="Helical" evidence="1">
    <location>
        <begin position="52"/>
        <end position="73"/>
    </location>
</feature>
<protein>
    <submittedName>
        <fullName evidence="2">Uncharacterized protein</fullName>
    </submittedName>
</protein>
<keyword evidence="1" id="KW-0472">Membrane</keyword>
<feature type="transmembrane region" description="Helical" evidence="1">
    <location>
        <begin position="12"/>
        <end position="40"/>
    </location>
</feature>
<keyword evidence="3" id="KW-1185">Reference proteome</keyword>
<evidence type="ECO:0000313" key="3">
    <source>
        <dbReference type="Proteomes" id="UP000827768"/>
    </source>
</evidence>
<evidence type="ECO:0000313" key="2">
    <source>
        <dbReference type="EMBL" id="UDL15938.1"/>
    </source>
</evidence>
<dbReference type="RefSeq" id="YP_010755178.1">
    <property type="nucleotide sequence ID" value="NC_073468.1"/>
</dbReference>
<proteinExistence type="predicted"/>
<reference evidence="2" key="1">
    <citation type="submission" date="2021-09" db="EMBL/GenBank/DDBJ databases">
        <authorList>
            <person name="Andersen S.H."/>
            <person name="Beall E.A."/>
            <person name="Cappelle B."/>
            <person name="Falteisek K.J."/>
            <person name="Fenske B.A."/>
            <person name="Gansluckner N.W."/>
            <person name="Gilbertson S.M."/>
            <person name="Krings K.J."/>
            <person name="Mobeck M."/>
            <person name="Odeku J.O."/>
            <person name="Poncelet M.E."/>
            <person name="Rohr J.R."/>
            <person name="Rolands L."/>
            <person name="Whipple C.D."/>
            <person name="Whipple E.M."/>
            <person name="Spring A.M."/>
            <person name="Klyczek K."/>
            <person name="Garlena R.A."/>
            <person name="Russell D.A."/>
            <person name="Pope W.H."/>
            <person name="Jacobs-Sera D."/>
            <person name="Hatfull G.F."/>
        </authorList>
    </citation>
    <scope>NUCLEOTIDE SEQUENCE</scope>
</reference>
<dbReference type="KEGG" id="vg:80019829"/>
<dbReference type="EMBL" id="OK040790">
    <property type="protein sequence ID" value="UDL15938.1"/>
    <property type="molecule type" value="Genomic_DNA"/>
</dbReference>